<sequence>MKKHFKGFVAKVELLKSAMASPDKNGLNPVILIGIAGEMPSKCVLSGTLAENMELEYGGVYLFNATETEYSPMYGRNFRYVRLSQKLNPIEILQSSDYVGNLKVVDVDSKVSASEAELETVETL</sequence>
<keyword evidence="2" id="KW-1185">Reference proteome</keyword>
<comment type="caution">
    <text evidence="1">The sequence shown here is derived from an EMBL/GenBank/DDBJ whole genome shotgun (WGS) entry which is preliminary data.</text>
</comment>
<dbReference type="Proteomes" id="UP001209107">
    <property type="component" value="Unassembled WGS sequence"/>
</dbReference>
<dbReference type="EMBL" id="JAPCHZ010000002">
    <property type="protein sequence ID" value="MCW4451598.1"/>
    <property type="molecule type" value="Genomic_DNA"/>
</dbReference>
<proteinExistence type="predicted"/>
<protein>
    <submittedName>
        <fullName evidence="1">Uncharacterized protein</fullName>
    </submittedName>
</protein>
<evidence type="ECO:0000313" key="2">
    <source>
        <dbReference type="Proteomes" id="UP001209107"/>
    </source>
</evidence>
<accession>A0ABT3JLD3</accession>
<reference evidence="1 2" key="1">
    <citation type="submission" date="2022-10" db="EMBL/GenBank/DDBJ databases">
        <title>Kaistella sp. BT-6-1-3.</title>
        <authorList>
            <person name="Ai J."/>
            <person name="Deng Z."/>
        </authorList>
    </citation>
    <scope>NUCLEOTIDE SEQUENCE [LARGE SCALE GENOMIC DNA]</scope>
    <source>
        <strain evidence="1 2">BT6-1-3</strain>
    </source>
</reference>
<evidence type="ECO:0000313" key="1">
    <source>
        <dbReference type="EMBL" id="MCW4451598.1"/>
    </source>
</evidence>
<dbReference type="RefSeq" id="WP_055041862.1">
    <property type="nucleotide sequence ID" value="NZ_JAPCHZ010000002.1"/>
</dbReference>
<gene>
    <name evidence="1" type="ORF">OK344_05190</name>
</gene>
<name>A0ABT3JLD3_9FLAO</name>
<organism evidence="1 2">
    <name type="scientific">Kaistella yananensis</name>
    <dbReference type="NCBI Taxonomy" id="2989820"/>
    <lineage>
        <taxon>Bacteria</taxon>
        <taxon>Pseudomonadati</taxon>
        <taxon>Bacteroidota</taxon>
        <taxon>Flavobacteriia</taxon>
        <taxon>Flavobacteriales</taxon>
        <taxon>Weeksellaceae</taxon>
        <taxon>Chryseobacterium group</taxon>
        <taxon>Kaistella</taxon>
    </lineage>
</organism>